<organism evidence="1 2">
    <name type="scientific">Hermanssonia centrifuga</name>
    <dbReference type="NCBI Taxonomy" id="98765"/>
    <lineage>
        <taxon>Eukaryota</taxon>
        <taxon>Fungi</taxon>
        <taxon>Dikarya</taxon>
        <taxon>Basidiomycota</taxon>
        <taxon>Agaricomycotina</taxon>
        <taxon>Agaricomycetes</taxon>
        <taxon>Polyporales</taxon>
        <taxon>Meruliaceae</taxon>
        <taxon>Hermanssonia</taxon>
    </lineage>
</organism>
<dbReference type="Proteomes" id="UP000309038">
    <property type="component" value="Unassembled WGS sequence"/>
</dbReference>
<reference evidence="1 2" key="1">
    <citation type="submission" date="2019-02" db="EMBL/GenBank/DDBJ databases">
        <title>Genome sequencing of the rare red list fungi Phlebia centrifuga.</title>
        <authorList>
            <person name="Buettner E."/>
            <person name="Kellner H."/>
        </authorList>
    </citation>
    <scope>NUCLEOTIDE SEQUENCE [LARGE SCALE GENOMIC DNA]</scope>
    <source>
        <strain evidence="1 2">DSM 108282</strain>
    </source>
</reference>
<name>A0A4S4KRI6_9APHY</name>
<comment type="caution">
    <text evidence="1">The sequence shown here is derived from an EMBL/GenBank/DDBJ whole genome shotgun (WGS) entry which is preliminary data.</text>
</comment>
<gene>
    <name evidence="1" type="ORF">EW026_g1681</name>
</gene>
<dbReference type="AlphaFoldDB" id="A0A4S4KRI6"/>
<evidence type="ECO:0000313" key="1">
    <source>
        <dbReference type="EMBL" id="THH00947.1"/>
    </source>
</evidence>
<proteinExistence type="predicted"/>
<accession>A0A4S4KRI6</accession>
<keyword evidence="2" id="KW-1185">Reference proteome</keyword>
<dbReference type="EMBL" id="SGPJ01000036">
    <property type="protein sequence ID" value="THH00947.1"/>
    <property type="molecule type" value="Genomic_DNA"/>
</dbReference>
<evidence type="ECO:0000313" key="2">
    <source>
        <dbReference type="Proteomes" id="UP000309038"/>
    </source>
</evidence>
<sequence length="41" mass="4747">MPSIRMTTAFMQYVRAPQTLWPLKLNMECIYSNQAVISPNT</sequence>
<protein>
    <submittedName>
        <fullName evidence="1">Uncharacterized protein</fullName>
    </submittedName>
</protein>